<dbReference type="PANTHER" id="PTHR36419">
    <property type="entry name" value="ARRESTIN FAMILY PROTEIN 1"/>
    <property type="match status" value="1"/>
</dbReference>
<dbReference type="Proteomes" id="UP001338582">
    <property type="component" value="Chromosome 6"/>
</dbReference>
<dbReference type="InterPro" id="IPR053060">
    <property type="entry name" value="Cytokinesis_Signaling_Reg"/>
</dbReference>
<evidence type="ECO:0000313" key="1">
    <source>
        <dbReference type="EMBL" id="WPK27270.1"/>
    </source>
</evidence>
<evidence type="ECO:0000313" key="2">
    <source>
        <dbReference type="Proteomes" id="UP001338582"/>
    </source>
</evidence>
<dbReference type="GO" id="GO:0000935">
    <property type="term" value="C:division septum"/>
    <property type="evidence" value="ECO:0007669"/>
    <property type="project" value="TreeGrafter"/>
</dbReference>
<evidence type="ECO:0008006" key="3">
    <source>
        <dbReference type="Google" id="ProtNLM"/>
    </source>
</evidence>
<gene>
    <name evidence="1" type="ORF">PUMCH_004650</name>
</gene>
<dbReference type="PANTHER" id="PTHR36419:SF1">
    <property type="entry name" value="RHO1 GEF LOCALIZING PROTEIN 1"/>
    <property type="match status" value="1"/>
</dbReference>
<accession>A0AAX4HHI1</accession>
<proteinExistence type="predicted"/>
<organism evidence="1 2">
    <name type="scientific">Australozyma saopauloensis</name>
    <dbReference type="NCBI Taxonomy" id="291208"/>
    <lineage>
        <taxon>Eukaryota</taxon>
        <taxon>Fungi</taxon>
        <taxon>Dikarya</taxon>
        <taxon>Ascomycota</taxon>
        <taxon>Saccharomycotina</taxon>
        <taxon>Pichiomycetes</taxon>
        <taxon>Metschnikowiaceae</taxon>
        <taxon>Australozyma</taxon>
    </lineage>
</organism>
<sequence length="356" mass="39757">MVYTPPLGQFSQEMLALDIPIVIPLDRAIIPSASFDSWGSTTTHQLIVKATVGSSAATEMSFVQTFAVPIKTYDTLPLYRQYNEPIRDVQYSPDNQVQTEIVLPVSAVGPQDQISLGLRIAANCLHRTISKNLQLRLVTVQLKEVLECFDGGLPARKENKLCSATQEFMTALTTEGINCNFQMTFPYFNDLLDLYSSGNRPVVGGEVKQTIATFNKNSNFSKLADGVPLTHVRGFTLVGKLYGLRYELVIKIKIGHGKDFEHMLPITVSPFDRASSAYLIDWIKTECLNAREQFGKQTVAKFASAHSWDAVYRDLKRTLPPPIVFMNTRADWVRLGYNPEAFGRSAGEKTLSDYID</sequence>
<name>A0AAX4HHI1_9ASCO</name>
<dbReference type="EMBL" id="CP138899">
    <property type="protein sequence ID" value="WPK27270.1"/>
    <property type="molecule type" value="Genomic_DNA"/>
</dbReference>
<dbReference type="GO" id="GO:0000917">
    <property type="term" value="P:division septum assembly"/>
    <property type="evidence" value="ECO:0007669"/>
    <property type="project" value="TreeGrafter"/>
</dbReference>
<dbReference type="KEGG" id="asau:88175710"/>
<dbReference type="AlphaFoldDB" id="A0AAX4HHI1"/>
<reference evidence="1 2" key="1">
    <citation type="submission" date="2023-10" db="EMBL/GenBank/DDBJ databases">
        <title>Draft Genome Sequence of Candida saopaulonensis from a very Premature Infant with Sepsis.</title>
        <authorList>
            <person name="Ning Y."/>
            <person name="Dai R."/>
            <person name="Xiao M."/>
            <person name="Xu Y."/>
            <person name="Yan Q."/>
            <person name="Zhang L."/>
        </authorList>
    </citation>
    <scope>NUCLEOTIDE SEQUENCE [LARGE SCALE GENOMIC DNA]</scope>
    <source>
        <strain evidence="1 2">19XY460</strain>
    </source>
</reference>
<protein>
    <recommendedName>
        <fullName evidence="3">Arrestin-like N-terminal domain-containing protein</fullName>
    </recommendedName>
</protein>
<dbReference type="GeneID" id="88175710"/>
<dbReference type="RefSeq" id="XP_062879648.1">
    <property type="nucleotide sequence ID" value="XM_063023578.1"/>
</dbReference>
<keyword evidence="2" id="KW-1185">Reference proteome</keyword>